<evidence type="ECO:0000256" key="1">
    <source>
        <dbReference type="ARBA" id="ARBA00004604"/>
    </source>
</evidence>
<dbReference type="InterPro" id="IPR039761">
    <property type="entry name" value="Bms1/Tsr1"/>
</dbReference>
<keyword evidence="8" id="KW-1185">Reference proteome</keyword>
<evidence type="ECO:0000313" key="8">
    <source>
        <dbReference type="Proteomes" id="UP001497392"/>
    </source>
</evidence>
<comment type="caution">
    <text evidence="7">The sequence shown here is derived from an EMBL/GenBank/DDBJ whole genome shotgun (WGS) entry which is preliminary data.</text>
</comment>
<dbReference type="Pfam" id="PF08142">
    <property type="entry name" value="AARP2CN"/>
    <property type="match status" value="1"/>
</dbReference>
<dbReference type="InterPro" id="IPR007034">
    <property type="entry name" value="BMS1_TSR1_C"/>
</dbReference>
<dbReference type="SMART" id="SM00785">
    <property type="entry name" value="AARP2CN"/>
    <property type="match status" value="1"/>
</dbReference>
<evidence type="ECO:0000256" key="2">
    <source>
        <dbReference type="ARBA" id="ARBA00022517"/>
    </source>
</evidence>
<dbReference type="PANTHER" id="PTHR12858:SF1">
    <property type="entry name" value="PRE-RRNA-PROCESSING PROTEIN TSR1 HOMOLOG"/>
    <property type="match status" value="1"/>
</dbReference>
<evidence type="ECO:0000256" key="4">
    <source>
        <dbReference type="ARBA" id="ARBA00038288"/>
    </source>
</evidence>
<accession>A0ABP1FID7</accession>
<dbReference type="PROSITE" id="PS51714">
    <property type="entry name" value="G_BMS1"/>
    <property type="match status" value="1"/>
</dbReference>
<dbReference type="SMART" id="SM01362">
    <property type="entry name" value="DUF663"/>
    <property type="match status" value="1"/>
</dbReference>
<keyword evidence="3" id="KW-0539">Nucleus</keyword>
<proteinExistence type="inferred from homology"/>
<feature type="compositionally biased region" description="Basic and acidic residues" evidence="5">
    <location>
        <begin position="65"/>
        <end position="75"/>
    </location>
</feature>
<feature type="region of interest" description="Disordered" evidence="5">
    <location>
        <begin position="107"/>
        <end position="134"/>
    </location>
</feature>
<keyword evidence="2" id="KW-0690">Ribosome biogenesis</keyword>
<sequence>MAGSQSSHGQHNKPHKRGKKAGASARTKHVLAKEGGRQGQKSSRNAAVLGKAQRQNMAKQLRERKKAEVLTEKRKDAAPPVVALLPLSSEVHVQQLWNLILGAFLRPGSDSKQRQPKGSEAMDEDATTGTHPMVPTLVAVPGKSKQRFMMLPPPLDRADPLSIVDLGKAAEVLLVVVPGKTGAAALDDSGLQALSLLRQLGMPALIGVANGACPDEAANAAAKMKEKAAARKRAAAVLASELSGDNKVVSVDDESDCQQLIRALQEIHPTPPLWRRQRPQLLADAAHFFPSDPEKGTLTLRGYVRNLGLSANQVLHIPGAGDFTIKQMQVLEKPPPLGLAHKGQANGNSASAMEVSASQHFILPNPEQQEQLARENEADDLVGEQTWPTDKEMAEAEEAAKKKRKVPRGTSTYQAAWILDDYGDDEDADEGDELVEYNSDPEEAQAPATIVASEFGGMTEFPDEDDDAMEEDEESMRASEAANVKKRWREQHDDVLFPDEVDTPSDIAARTRFGKFRGLRSWRTSAWDPKENLPREYARVFAFQNPTRAQKRAKALAQAAGQAGDPHSVPAGTYLEVHVADVPTSAAAAVVQRLSDSLQGKSLPLSVFGLLQHETKLSVVNFSVRKSASFEEPLPNKAELLILTGVRSFMARPMFSTDEPNTDRFKMERFLHAGRQTMMTMYTPIAFGPLPLLAFQRAQDGHLQLIASGSLRSCNPDRIVLKKAVLSGYPVKVNKKKAVVRWMFHNREDIQWFRPVDLWTKHGRRGQIKEPVGTHGSMKCWFDAPVKQQDSVCMSLYKRAFPKWPEDLTFA</sequence>
<comment type="similarity">
    <text evidence="4">Belongs to the TRAFAC class translation factor GTPase superfamily. Bms1-like GTPase family. TSR1 subfamily.</text>
</comment>
<dbReference type="Pfam" id="PF04950">
    <property type="entry name" value="RIBIOP_C"/>
    <property type="match status" value="1"/>
</dbReference>
<dbReference type="InterPro" id="IPR030387">
    <property type="entry name" value="G_Bms1/Tsr1_dom"/>
</dbReference>
<reference evidence="7 8" key="1">
    <citation type="submission" date="2024-06" db="EMBL/GenBank/DDBJ databases">
        <authorList>
            <person name="Kraege A."/>
            <person name="Thomma B."/>
        </authorList>
    </citation>
    <scope>NUCLEOTIDE SEQUENCE [LARGE SCALE GENOMIC DNA]</scope>
</reference>
<feature type="domain" description="Bms1-type G" evidence="6">
    <location>
        <begin position="78"/>
        <end position="270"/>
    </location>
</feature>
<dbReference type="Proteomes" id="UP001497392">
    <property type="component" value="Unassembled WGS sequence"/>
</dbReference>
<organism evidence="7 8">
    <name type="scientific">Coccomyxa viridis</name>
    <dbReference type="NCBI Taxonomy" id="1274662"/>
    <lineage>
        <taxon>Eukaryota</taxon>
        <taxon>Viridiplantae</taxon>
        <taxon>Chlorophyta</taxon>
        <taxon>core chlorophytes</taxon>
        <taxon>Trebouxiophyceae</taxon>
        <taxon>Trebouxiophyceae incertae sedis</taxon>
        <taxon>Coccomyxaceae</taxon>
        <taxon>Coccomyxa</taxon>
    </lineage>
</organism>
<evidence type="ECO:0000256" key="5">
    <source>
        <dbReference type="SAM" id="MobiDB-lite"/>
    </source>
</evidence>
<evidence type="ECO:0000256" key="3">
    <source>
        <dbReference type="ARBA" id="ARBA00023242"/>
    </source>
</evidence>
<protein>
    <submittedName>
        <fullName evidence="7">G706 protein</fullName>
    </submittedName>
</protein>
<gene>
    <name evidence="7" type="primary">g706</name>
    <name evidence="7" type="ORF">VP750_LOCUS613</name>
</gene>
<comment type="subcellular location">
    <subcellularLocation>
        <location evidence="1">Nucleus</location>
        <location evidence="1">Nucleolus</location>
    </subcellularLocation>
</comment>
<dbReference type="InterPro" id="IPR012948">
    <property type="entry name" value="AARP2CN"/>
</dbReference>
<name>A0ABP1FID7_9CHLO</name>
<feature type="region of interest" description="Disordered" evidence="5">
    <location>
        <begin position="1"/>
        <end position="75"/>
    </location>
</feature>
<evidence type="ECO:0000259" key="6">
    <source>
        <dbReference type="PROSITE" id="PS51714"/>
    </source>
</evidence>
<evidence type="ECO:0000313" key="7">
    <source>
        <dbReference type="EMBL" id="CAL5218954.1"/>
    </source>
</evidence>
<dbReference type="EMBL" id="CAXHTA020000001">
    <property type="protein sequence ID" value="CAL5218954.1"/>
    <property type="molecule type" value="Genomic_DNA"/>
</dbReference>
<feature type="compositionally biased region" description="Basic residues" evidence="5">
    <location>
        <begin position="10"/>
        <end position="30"/>
    </location>
</feature>
<dbReference type="PANTHER" id="PTHR12858">
    <property type="entry name" value="RIBOSOME BIOGENESIS PROTEIN"/>
    <property type="match status" value="1"/>
</dbReference>